<evidence type="ECO:0000313" key="2">
    <source>
        <dbReference type="EMBL" id="MBB5284042.1"/>
    </source>
</evidence>
<dbReference type="EMBL" id="JACHGF010000003">
    <property type="protein sequence ID" value="MBB5284042.1"/>
    <property type="molecule type" value="Genomic_DNA"/>
</dbReference>
<protein>
    <recommendedName>
        <fullName evidence="4">DUF4062 domain-containing protein</fullName>
    </recommendedName>
</protein>
<organism evidence="2 3">
    <name type="scientific">Rhabdobacter roseus</name>
    <dbReference type="NCBI Taxonomy" id="1655419"/>
    <lineage>
        <taxon>Bacteria</taxon>
        <taxon>Pseudomonadati</taxon>
        <taxon>Bacteroidota</taxon>
        <taxon>Cytophagia</taxon>
        <taxon>Cytophagales</taxon>
        <taxon>Cytophagaceae</taxon>
        <taxon>Rhabdobacter</taxon>
    </lineage>
</organism>
<comment type="caution">
    <text evidence="2">The sequence shown here is derived from an EMBL/GenBank/DDBJ whole genome shotgun (WGS) entry which is preliminary data.</text>
</comment>
<feature type="coiled-coil region" evidence="1">
    <location>
        <begin position="626"/>
        <end position="687"/>
    </location>
</feature>
<gene>
    <name evidence="2" type="ORF">HNQ92_002185</name>
</gene>
<proteinExistence type="predicted"/>
<reference evidence="2 3" key="1">
    <citation type="submission" date="2020-08" db="EMBL/GenBank/DDBJ databases">
        <title>Genomic Encyclopedia of Type Strains, Phase IV (KMG-IV): sequencing the most valuable type-strain genomes for metagenomic binning, comparative biology and taxonomic classification.</title>
        <authorList>
            <person name="Goeker M."/>
        </authorList>
    </citation>
    <scope>NUCLEOTIDE SEQUENCE [LARGE SCALE GENOMIC DNA]</scope>
    <source>
        <strain evidence="2 3">DSM 105074</strain>
    </source>
</reference>
<keyword evidence="3" id="KW-1185">Reference proteome</keyword>
<keyword evidence="1" id="KW-0175">Coiled coil</keyword>
<dbReference type="Proteomes" id="UP000557307">
    <property type="component" value="Unassembled WGS sequence"/>
</dbReference>
<accession>A0A840TR73</accession>
<evidence type="ECO:0000313" key="3">
    <source>
        <dbReference type="Proteomes" id="UP000557307"/>
    </source>
</evidence>
<dbReference type="AlphaFoldDB" id="A0A840TR73"/>
<evidence type="ECO:0008006" key="4">
    <source>
        <dbReference type="Google" id="ProtNLM"/>
    </source>
</evidence>
<evidence type="ECO:0000256" key="1">
    <source>
        <dbReference type="SAM" id="Coils"/>
    </source>
</evidence>
<sequence length="716" mass="83311">MKLFKIFLASPGDTEPERLAAEAAVDEINKSIGSRDNFRLELLKWESDTYPSVGEDGQDVINRQIGNDYQIFIGIMWKKFGSPTRRSGSGTEEEFRLAYTKYTKEGDIQIMFYFNSSPIPQDSDLIQAQKVKDFRREIEGLGAYHKTFDSTSDFEKKLRMDLVRYVKDALREENKIIELVPDAKKNNLHVIPEIKDSFKEFLNSFEAIFAHSKVDKLQLEDIYIPPDLKDLNNGKKSTISKIENLDDLTSAIDVEGIKFVFVGHDLAGKSANCKYLFQKYFELGLYPVLINGTDFGSNIRHEVIQNIINNKISEQYETSFQLSEIDITRVIIIIDDFHKSTKGKNKYWPVLMNNLEKVYSNIIITGNALMIIENLNKQDPFKNFKLYAILEFGPKFRYDLVNKWNTIGVESRFQDHNEILRKNDACISYIKSIIGKNYVPSYPFYLLSILQALESGNIQNPNYSIHGFYYEVLINECFNKAIKDRKEISLYYNYLTQFCFFLFEQGVKDVSLDEFDAFHKMYCEKHDLVYRKDVILETFDAAKLLYVNSRVYINEKYVYYFFVAKYIANEIANKREIKELVTKMCLRLFRDEYASIIMFVTHLSKDNFIISELIKIANSLLPEADVAQLQDEIKEINELVEKIPQQVLEIVNVDKQRSADLQEQEENERLEMELDEEETDYDSFSLEDDISTIDFLAKITGALKTIDILGQVAKKH</sequence>
<name>A0A840TR73_9BACT</name>
<dbReference type="RefSeq" id="WP_184174015.1">
    <property type="nucleotide sequence ID" value="NZ_JACHGF010000003.1"/>
</dbReference>